<evidence type="ECO:0000313" key="6">
    <source>
        <dbReference type="Proteomes" id="UP000595466"/>
    </source>
</evidence>
<dbReference type="InterPro" id="IPR001173">
    <property type="entry name" value="Glyco_trans_2-like"/>
</dbReference>
<gene>
    <name evidence="4" type="ORF">JH395_10315</name>
    <name evidence="3" type="ORF">Lp19_0519</name>
</gene>
<evidence type="ECO:0000259" key="2">
    <source>
        <dbReference type="Pfam" id="PF00535"/>
    </source>
</evidence>
<keyword evidence="1" id="KW-0812">Transmembrane</keyword>
<reference evidence="3 5" key="1">
    <citation type="submission" date="2016-03" db="EMBL/GenBank/DDBJ databases">
        <title>Comparative genomics of 54 Lactobacillus plantarum strains reveals genomic uncoupling from niche constraints.</title>
        <authorList>
            <person name="Martino M.E."/>
        </authorList>
    </citation>
    <scope>NUCLEOTIDE SEQUENCE [LARGE SCALE GENOMIC DNA]</scope>
    <source>
        <strain evidence="3 5">19.1</strain>
    </source>
</reference>
<protein>
    <submittedName>
        <fullName evidence="3">Glycosyltransferase</fullName>
    </submittedName>
</protein>
<dbReference type="AlphaFoldDB" id="A0A165S7Q9"/>
<dbReference type="Gene3D" id="3.90.550.10">
    <property type="entry name" value="Spore Coat Polysaccharide Biosynthesis Protein SpsA, Chain A"/>
    <property type="match status" value="1"/>
</dbReference>
<feature type="domain" description="Glycosyltransferase 2-like" evidence="2">
    <location>
        <begin position="6"/>
        <end position="151"/>
    </location>
</feature>
<dbReference type="EMBL" id="CP066817">
    <property type="protein sequence ID" value="QQM60122.1"/>
    <property type="molecule type" value="Genomic_DNA"/>
</dbReference>
<evidence type="ECO:0000313" key="4">
    <source>
        <dbReference type="EMBL" id="QQM60122.1"/>
    </source>
</evidence>
<sequence length="323" mass="38066">MARTVSVLTVTYGDREKYVSKLVSAIQKMENVQDIIIVWNGNYPKRKQQFDSNNIHNIYFSSNMGSARAFSEGLKFFATQQASEYVWMLDDDNLPDSSALSVLLKDYEESKNNLIFSSFRKDRVELKARGYQRYQSNSFFEFSISQKLGWKNSNIKSVSNKMNLIQCETVPYGGLLLPRTVLKEIGYPNKELYLYSDDNEFTYRMTKLGMHMLTDTHSLITDMEQSWYRKNPVPMFKTVFTTTKLFNACYTIRNRVFFEKHNIVTNKFLYLVNIMTYLIYVFFFYMPKNKAGIKRMRMIIRLIKEGWTGRLGQISNERIQGWN</sequence>
<keyword evidence="1" id="KW-1133">Transmembrane helix</keyword>
<dbReference type="KEGG" id="lpb:SH83_04915"/>
<evidence type="ECO:0000256" key="1">
    <source>
        <dbReference type="SAM" id="Phobius"/>
    </source>
</evidence>
<dbReference type="GO" id="GO:0016740">
    <property type="term" value="F:transferase activity"/>
    <property type="evidence" value="ECO:0007669"/>
    <property type="project" value="UniProtKB-KW"/>
</dbReference>
<dbReference type="PATRIC" id="fig|1590.144.peg.1027"/>
<feature type="transmembrane region" description="Helical" evidence="1">
    <location>
        <begin position="268"/>
        <end position="287"/>
    </location>
</feature>
<dbReference type="RefSeq" id="WP_027821173.1">
    <property type="nucleotide sequence ID" value="NZ_AP028153.1"/>
</dbReference>
<keyword evidence="1" id="KW-0472">Membrane</keyword>
<evidence type="ECO:0000313" key="5">
    <source>
        <dbReference type="Proteomes" id="UP000076882"/>
    </source>
</evidence>
<dbReference type="Pfam" id="PF00535">
    <property type="entry name" value="Glycos_transf_2"/>
    <property type="match status" value="1"/>
</dbReference>
<keyword evidence="3" id="KW-0808">Transferase</keyword>
<reference evidence="4 6" key="2">
    <citation type="submission" date="2020-12" db="EMBL/GenBank/DDBJ databases">
        <title>Whole genome sequencing of Lactobacillus plantarum PC518.</title>
        <authorList>
            <person name="Guo Q."/>
        </authorList>
    </citation>
    <scope>NUCLEOTIDE SEQUENCE [LARGE SCALE GENOMIC DNA]</scope>
    <source>
        <strain evidence="4 6">PC518</strain>
    </source>
</reference>
<dbReference type="InterPro" id="IPR029044">
    <property type="entry name" value="Nucleotide-diphossugar_trans"/>
</dbReference>
<proteinExistence type="predicted"/>
<dbReference type="EMBL" id="LUXM01000012">
    <property type="protein sequence ID" value="KZU97835.1"/>
    <property type="molecule type" value="Genomic_DNA"/>
</dbReference>
<organism evidence="3 5">
    <name type="scientific">Lactiplantibacillus plantarum</name>
    <name type="common">Lactobacillus plantarum</name>
    <dbReference type="NCBI Taxonomy" id="1590"/>
    <lineage>
        <taxon>Bacteria</taxon>
        <taxon>Bacillati</taxon>
        <taxon>Bacillota</taxon>
        <taxon>Bacilli</taxon>
        <taxon>Lactobacillales</taxon>
        <taxon>Lactobacillaceae</taxon>
        <taxon>Lactiplantibacillus</taxon>
    </lineage>
</organism>
<dbReference type="SUPFAM" id="SSF53448">
    <property type="entry name" value="Nucleotide-diphospho-sugar transferases"/>
    <property type="match status" value="1"/>
</dbReference>
<dbReference type="Proteomes" id="UP000076882">
    <property type="component" value="Unassembled WGS sequence"/>
</dbReference>
<accession>A0A165S7Q9</accession>
<dbReference type="Proteomes" id="UP000595466">
    <property type="component" value="Chromosome"/>
</dbReference>
<name>A0A165S7Q9_LACPN</name>
<evidence type="ECO:0000313" key="3">
    <source>
        <dbReference type="EMBL" id="KZU97835.1"/>
    </source>
</evidence>